<comment type="caution">
    <text evidence="5">The sequence shown here is derived from an EMBL/GenBank/DDBJ whole genome shotgun (WGS) entry which is preliminary data.</text>
</comment>
<name>A0A4S4G680_9ACTN</name>
<dbReference type="InterPro" id="IPR051210">
    <property type="entry name" value="Ub_ligase/GEF_domain"/>
</dbReference>
<feature type="domain" description="Fibronectin type-III" evidence="4">
    <location>
        <begin position="1489"/>
        <end position="1595"/>
    </location>
</feature>
<dbReference type="PANTHER" id="PTHR22870:SF408">
    <property type="entry name" value="OS09G0560450 PROTEIN"/>
    <property type="match status" value="1"/>
</dbReference>
<dbReference type="InterPro" id="IPR036116">
    <property type="entry name" value="FN3_sf"/>
</dbReference>
<sequence>MTRLSLNSAPQGITGWLRSVSRLGESSSPIPLANKLSAILVALVLVFAMTPISAGATEATRADTANSENIPLSFAGRDSNGLHCPNNNTTAADTAFPSGADVQSTNSSALRSLSEKNISVAQVSMNGQCVAVAADGSVWAWGLVLRGEYFGCINNPVKIMDGVSSVATGTGITAAIKFDGSLWIWGEYWFGPQQSGVLHADPPMKIMDNVASVVVDNGLFAAIKSDGSLWTGGEDFKTGQGTNVPTKVMEDVVSVDIGAGDINGSIFAAIKSDGSLWTWGRSCCNPTLIMDEVASVVAIDRHLTVTKSDKSLWSFTGDLWDLENVDAEERYERLEKIMDDVAFVSTSVGNGTAVVKSDGTLWMWGDNSDGQLGDGTTEYRDTPVKIMDGVRSISYIDGWNTAAVKFDDSLWIWGNNWNGQIGNGVDEGLQLTPLKIMDDVKSVELGIDVTAAIKTDGSLWTWGDLQATAEPNTHTLYKPLKAVFGAEYPSEPEPPQDQVQTSEIVDLFKEMNNLGSASLTGPSVNILGDDVTLFAAEMSVDLSGISDSLEMTVDPDNNTVSVTMGLGERDGANTNAKRENFNLAKSFVSECRRRGDSVAKTLRDYAGIKKKMATRNIDLLFDGDAGVVGYATFQFDDDGHIVGLLEGGMVAAAEARVATRAPLYGVVYAEFSLGGKAEGNLSLSLENEVGIFEGNVGVSAMPGIALGANAIVADVKGGLEGEIGGNVHFPSRSFRDAVSLYLTGRLYISGDTIVPGVSFNESWSFPQLELYPNLGSVQSRDATLAYEMPQVEMCSEFNAAQSNTMLREKTMGTSTLCTVYEGARPALATLSDGRTICTYLDTVSTGSVRLMYRVLDHGVWSEPQIVGKESALSLAVGGPLATRSDASGRQTDTAGVLTIAADGTPWVVYESSARPIEEGMGSAEVAALMELRAARFDASSGTFEESFLVASSGFWKYDYSIGQAENGVPCVVWAENTANDILLKQGGTRILSADLTGNGTIEAKELLTSDDPITEVCALGSSVAYVRSGVLYVNQALLDTADFGQTVDGLYSDEDRLFFRCDGKLCCYDQDGAVEMLGASCTTSYIVHDEYVLWVQQDGFYSEVRRSALDGSEAAALTADQAYVGSFAIANGFEGAQNLVYTCQEVDPDALQANEDPFGGTVLKWQNDLARNSLRIIDVSHNAMDFSPGRKHSVFVTVANTGTEPLETVIVKSKTKDGTVVGRGEVISWIEPGASVEVEVIVTVSTKSAELSFEAYADGATFEPSDIKLDVEAEQDIALEVENDRTIFITNMSDEMVSNVKLQIYDGKEDGRLIRAVNVGSLAADLSSAVALTESDWESATLNATTSAKVLYCKAEHGGAEFSLADNSVAVISLFDDDNAGDDEGADLTPPQPPRPSNPSVSRPATPTKPSVPSRVSLVNSKITVKSKVYNGKTQKCAVPTVKVGGKTLRHKVDFTYSCKAGKKIGSYKVTVKGAGKYAGAKTATFQVVPKGTSVKKLSKAKRAFTVKWKKPSKAHLKQTTGYQVRWSISKKFTKKTTKVKTVKATSAAGRKCTLKVSKLKAKKTYYVQVRTYKKVGGKTYYSSWSKAKAVKTRK</sequence>
<dbReference type="PROSITE" id="PS50853">
    <property type="entry name" value="FN3"/>
    <property type="match status" value="1"/>
</dbReference>
<dbReference type="GO" id="GO:0016798">
    <property type="term" value="F:hydrolase activity, acting on glycosyl bonds"/>
    <property type="evidence" value="ECO:0007669"/>
    <property type="project" value="UniProtKB-KW"/>
</dbReference>
<evidence type="ECO:0000256" key="1">
    <source>
        <dbReference type="ARBA" id="ARBA00022737"/>
    </source>
</evidence>
<evidence type="ECO:0000259" key="4">
    <source>
        <dbReference type="PROSITE" id="PS50853"/>
    </source>
</evidence>
<keyword evidence="2" id="KW-0326">Glycosidase</keyword>
<dbReference type="EMBL" id="SSTJ01000002">
    <property type="protein sequence ID" value="THG38351.1"/>
    <property type="molecule type" value="Genomic_DNA"/>
</dbReference>
<organism evidence="5 6">
    <name type="scientific">Adlercreutzia caecimuris</name>
    <dbReference type="NCBI Taxonomy" id="671266"/>
    <lineage>
        <taxon>Bacteria</taxon>
        <taxon>Bacillati</taxon>
        <taxon>Actinomycetota</taxon>
        <taxon>Coriobacteriia</taxon>
        <taxon>Eggerthellales</taxon>
        <taxon>Eggerthellaceae</taxon>
        <taxon>Adlercreutzia</taxon>
    </lineage>
</organism>
<dbReference type="SUPFAM" id="SSF50985">
    <property type="entry name" value="RCC1/BLIP-II"/>
    <property type="match status" value="2"/>
</dbReference>
<evidence type="ECO:0000256" key="2">
    <source>
        <dbReference type="ARBA" id="ARBA00023295"/>
    </source>
</evidence>
<keyword evidence="2" id="KW-0378">Hydrolase</keyword>
<dbReference type="PANTHER" id="PTHR22870">
    <property type="entry name" value="REGULATOR OF CHROMOSOME CONDENSATION"/>
    <property type="match status" value="1"/>
</dbReference>
<dbReference type="InterPro" id="IPR003961">
    <property type="entry name" value="FN3_dom"/>
</dbReference>
<dbReference type="Pfam" id="PF00415">
    <property type="entry name" value="RCC1"/>
    <property type="match status" value="1"/>
</dbReference>
<dbReference type="PROSITE" id="PS50012">
    <property type="entry name" value="RCC1_3"/>
    <property type="match status" value="2"/>
</dbReference>
<evidence type="ECO:0000256" key="3">
    <source>
        <dbReference type="SAM" id="MobiDB-lite"/>
    </source>
</evidence>
<protein>
    <recommendedName>
        <fullName evidence="4">Fibronectin type-III domain-containing protein</fullName>
    </recommendedName>
</protein>
<dbReference type="InterPro" id="IPR013783">
    <property type="entry name" value="Ig-like_fold"/>
</dbReference>
<dbReference type="Proteomes" id="UP000308978">
    <property type="component" value="Unassembled WGS sequence"/>
</dbReference>
<dbReference type="Gene3D" id="2.60.40.10">
    <property type="entry name" value="Immunoglobulins"/>
    <property type="match status" value="2"/>
</dbReference>
<evidence type="ECO:0000313" key="5">
    <source>
        <dbReference type="EMBL" id="THG38351.1"/>
    </source>
</evidence>
<keyword evidence="1" id="KW-0677">Repeat</keyword>
<dbReference type="InterPro" id="IPR009091">
    <property type="entry name" value="RCC1/BLIP-II"/>
</dbReference>
<accession>A0A4S4G680</accession>
<feature type="region of interest" description="Disordered" evidence="3">
    <location>
        <begin position="1381"/>
        <end position="1415"/>
    </location>
</feature>
<proteinExistence type="predicted"/>
<evidence type="ECO:0000313" key="6">
    <source>
        <dbReference type="Proteomes" id="UP000308978"/>
    </source>
</evidence>
<dbReference type="SUPFAM" id="SSF49265">
    <property type="entry name" value="Fibronectin type III"/>
    <property type="match status" value="1"/>
</dbReference>
<gene>
    <name evidence="5" type="ORF">E5986_02745</name>
</gene>
<dbReference type="InterPro" id="IPR000408">
    <property type="entry name" value="Reg_chr_condens"/>
</dbReference>
<dbReference type="GO" id="GO:0005975">
    <property type="term" value="P:carbohydrate metabolic process"/>
    <property type="evidence" value="ECO:0007669"/>
    <property type="project" value="UniProtKB-ARBA"/>
</dbReference>
<dbReference type="CDD" id="cd00063">
    <property type="entry name" value="FN3"/>
    <property type="match status" value="1"/>
</dbReference>
<reference evidence="5 6" key="1">
    <citation type="submission" date="2019-04" db="EMBL/GenBank/DDBJ databases">
        <title>Microbes associate with the intestines of laboratory mice.</title>
        <authorList>
            <person name="Navarre W."/>
            <person name="Wong E."/>
            <person name="Huang K.C."/>
            <person name="Tropini C."/>
            <person name="Ng K."/>
            <person name="Yu B."/>
        </authorList>
    </citation>
    <scope>NUCLEOTIDE SEQUENCE [LARGE SCALE GENOMIC DNA]</scope>
    <source>
        <strain evidence="5 6">NM80_B27</strain>
    </source>
</reference>
<dbReference type="Pfam" id="PF00041">
    <property type="entry name" value="fn3"/>
    <property type="match status" value="1"/>
</dbReference>
<dbReference type="Gene3D" id="2.130.10.30">
    <property type="entry name" value="Regulator of chromosome condensation 1/beta-lactamase-inhibitor protein II"/>
    <property type="match status" value="2"/>
</dbReference>